<evidence type="ECO:0000259" key="8">
    <source>
        <dbReference type="Pfam" id="PF02687"/>
    </source>
</evidence>
<feature type="transmembrane region" description="Helical" evidence="7">
    <location>
        <begin position="289"/>
        <end position="311"/>
    </location>
</feature>
<feature type="transmembrane region" description="Helical" evidence="7">
    <location>
        <begin position="414"/>
        <end position="437"/>
    </location>
</feature>
<dbReference type="RefSeq" id="WP_055342069.1">
    <property type="nucleotide sequence ID" value="NZ_CDNI01000003.1"/>
</dbReference>
<feature type="domain" description="ABC3 transporter permease C-terminal" evidence="8">
    <location>
        <begin position="717"/>
        <end position="832"/>
    </location>
</feature>
<dbReference type="EMBL" id="CEKZ01000003">
    <property type="protein sequence ID" value="CEQ03950.1"/>
    <property type="molecule type" value="Genomic_DNA"/>
</dbReference>
<feature type="transmembrane region" description="Helical" evidence="7">
    <location>
        <begin position="331"/>
        <end position="355"/>
    </location>
</feature>
<dbReference type="InterPro" id="IPR050250">
    <property type="entry name" value="Macrolide_Exporter_MacB"/>
</dbReference>
<dbReference type="PANTHER" id="PTHR30572">
    <property type="entry name" value="MEMBRANE COMPONENT OF TRANSPORTER-RELATED"/>
    <property type="match status" value="1"/>
</dbReference>
<evidence type="ECO:0000256" key="6">
    <source>
        <dbReference type="ARBA" id="ARBA00038076"/>
    </source>
</evidence>
<dbReference type="OrthoDB" id="9793166at2"/>
<feature type="transmembrane region" description="Helical" evidence="7">
    <location>
        <begin position="808"/>
        <end position="825"/>
    </location>
</feature>
<evidence type="ECO:0000256" key="4">
    <source>
        <dbReference type="ARBA" id="ARBA00022989"/>
    </source>
</evidence>
<protein>
    <submittedName>
        <fullName evidence="9">ABC transporter permease</fullName>
    </submittedName>
</protein>
<evidence type="ECO:0000256" key="1">
    <source>
        <dbReference type="ARBA" id="ARBA00004651"/>
    </source>
</evidence>
<keyword evidence="3 7" id="KW-0812">Transmembrane</keyword>
<sequence length="843" mass="94414">MKGLLKLVVAYIKKYRSRSFAICLSMVLSIGLIVAVGTLSKSARQANINKTKYEEGLYHVRFKDLNKGQLKILSKGEDIEKIGLSSYYDSKKPDEDLMLNLIQSNEEYLIAGNSKILSGKFPTKSNEIALESWVLKNMGIKPNVGEVITIDLFNKGKSETYKLVGILNDRIKEKSIGVMEGFLALDTKNISKVDAYVTFDENSDINNNIKNIAKKMNIKKDNIRKNNMLLEALGTNGEIDYKIIIVSIIVAIISGIVIYGIFNISILQRTSEYGVIRAMGGNFMQIFKLLIYELILLLIVSIPIGVGLGLLGAKTFSSISGGLFTEGTVTISKLVLSFDIIMFSFITILITVLIISIRTAININKISPIDAVRKNLSSEKINNKQVYSISMLTKFMSFEKALSFKNIFRNKKSFYMIILSMSLGSTIFIVSGFYAHLAKVQGEKSSEVSNINTDYKVQIIPTRPSSYGISNKDIDKMEKLDGVESVDAVKVLYARMILDKNKISEPRYFEQKNSSPYNKEVLNGLLTESENNSEVILKNNIYGYGDNMLKESKKYLLDGKIDISEMKNKDIALVKIPHPLGPNVVDIGIGDKVKVTFREDGQSGDDYLRMEDKGGKYVTKEFIVGGIVDELIDSSDYYTGQDSVDLIIASSKFEEITGFKNYQIVNIDKKSGMNHNKVTDEIISITNKTDGSILTDFTQEREDLGVLQSNKLIFIYSIIAVLFVISLFNILNNVSYSLVSRTNEFGMIRAMGITDREFKQMIRFEGLIYGIISSIFSIIFGIVGQVILFNVLRSQLINPKFVILWKSYLLIIVINILIGLIATYLPSKRIKDLSIVESISSLE</sequence>
<dbReference type="InterPro" id="IPR003838">
    <property type="entry name" value="ABC3_permease_C"/>
</dbReference>
<evidence type="ECO:0000256" key="3">
    <source>
        <dbReference type="ARBA" id="ARBA00022692"/>
    </source>
</evidence>
<dbReference type="Proteomes" id="UP000049127">
    <property type="component" value="Unassembled WGS sequence"/>
</dbReference>
<evidence type="ECO:0000256" key="2">
    <source>
        <dbReference type="ARBA" id="ARBA00022475"/>
    </source>
</evidence>
<comment type="similarity">
    <text evidence="6">Belongs to the ABC-4 integral membrane protein family.</text>
</comment>
<evidence type="ECO:0000313" key="10">
    <source>
        <dbReference type="Proteomes" id="UP000049127"/>
    </source>
</evidence>
<accession>A0A0C7R520</accession>
<feature type="transmembrane region" description="Helical" evidence="7">
    <location>
        <begin position="713"/>
        <end position="731"/>
    </location>
</feature>
<organism evidence="9 10">
    <name type="scientific">Paraclostridium sordellii</name>
    <name type="common">Clostridium sordellii</name>
    <dbReference type="NCBI Taxonomy" id="1505"/>
    <lineage>
        <taxon>Bacteria</taxon>
        <taxon>Bacillati</taxon>
        <taxon>Bacillota</taxon>
        <taxon>Clostridia</taxon>
        <taxon>Peptostreptococcales</taxon>
        <taxon>Peptostreptococcaceae</taxon>
        <taxon>Paraclostridium</taxon>
    </lineage>
</organism>
<evidence type="ECO:0000313" key="9">
    <source>
        <dbReference type="EMBL" id="CEQ03950.1"/>
    </source>
</evidence>
<feature type="transmembrane region" description="Helical" evidence="7">
    <location>
        <begin position="766"/>
        <end position="788"/>
    </location>
</feature>
<dbReference type="GO" id="GO:0005886">
    <property type="term" value="C:plasma membrane"/>
    <property type="evidence" value="ECO:0007669"/>
    <property type="project" value="UniProtKB-SubCell"/>
</dbReference>
<feature type="transmembrane region" description="Helical" evidence="7">
    <location>
        <begin position="243"/>
        <end position="268"/>
    </location>
</feature>
<gene>
    <name evidence="9" type="ORF">R28058_16831</name>
</gene>
<evidence type="ECO:0000256" key="7">
    <source>
        <dbReference type="SAM" id="Phobius"/>
    </source>
</evidence>
<evidence type="ECO:0000256" key="5">
    <source>
        <dbReference type="ARBA" id="ARBA00023136"/>
    </source>
</evidence>
<feature type="domain" description="ABC3 transporter permease C-terminal" evidence="8">
    <location>
        <begin position="244"/>
        <end position="367"/>
    </location>
</feature>
<comment type="subcellular location">
    <subcellularLocation>
        <location evidence="1">Cell membrane</location>
        <topology evidence="1">Multi-pass membrane protein</topology>
    </subcellularLocation>
</comment>
<dbReference type="PANTHER" id="PTHR30572:SF4">
    <property type="entry name" value="ABC TRANSPORTER PERMEASE YTRF"/>
    <property type="match status" value="1"/>
</dbReference>
<feature type="transmembrane region" description="Helical" evidence="7">
    <location>
        <begin position="20"/>
        <end position="40"/>
    </location>
</feature>
<dbReference type="GO" id="GO:0022857">
    <property type="term" value="F:transmembrane transporter activity"/>
    <property type="evidence" value="ECO:0007669"/>
    <property type="project" value="TreeGrafter"/>
</dbReference>
<name>A0A0C7R520_PARSO</name>
<reference evidence="9 10" key="1">
    <citation type="submission" date="2015-01" db="EMBL/GenBank/DDBJ databases">
        <authorList>
            <person name="Aslett A.Martin."/>
            <person name="De Silva Nishadi"/>
        </authorList>
    </citation>
    <scope>NUCLEOTIDE SEQUENCE [LARGE SCALE GENOMIC DNA]</scope>
    <source>
        <strain evidence="9 10">R28058</strain>
    </source>
</reference>
<keyword evidence="2" id="KW-1003">Cell membrane</keyword>
<dbReference type="Pfam" id="PF02687">
    <property type="entry name" value="FtsX"/>
    <property type="match status" value="2"/>
</dbReference>
<keyword evidence="5 7" id="KW-0472">Membrane</keyword>
<dbReference type="AlphaFoldDB" id="A0A0C7R520"/>
<keyword evidence="4 7" id="KW-1133">Transmembrane helix</keyword>
<proteinExistence type="inferred from homology"/>